<dbReference type="AlphaFoldDB" id="A0A5C3KQY9"/>
<reference evidence="1 2" key="1">
    <citation type="journal article" date="2019" name="Nat. Ecol. Evol.">
        <title>Megaphylogeny resolves global patterns of mushroom evolution.</title>
        <authorList>
            <person name="Varga T."/>
            <person name="Krizsan K."/>
            <person name="Foldi C."/>
            <person name="Dima B."/>
            <person name="Sanchez-Garcia M."/>
            <person name="Sanchez-Ramirez S."/>
            <person name="Szollosi G.J."/>
            <person name="Szarkandi J.G."/>
            <person name="Papp V."/>
            <person name="Albert L."/>
            <person name="Andreopoulos W."/>
            <person name="Angelini C."/>
            <person name="Antonin V."/>
            <person name="Barry K.W."/>
            <person name="Bougher N.L."/>
            <person name="Buchanan P."/>
            <person name="Buyck B."/>
            <person name="Bense V."/>
            <person name="Catcheside P."/>
            <person name="Chovatia M."/>
            <person name="Cooper J."/>
            <person name="Damon W."/>
            <person name="Desjardin D."/>
            <person name="Finy P."/>
            <person name="Geml J."/>
            <person name="Haridas S."/>
            <person name="Hughes K."/>
            <person name="Justo A."/>
            <person name="Karasinski D."/>
            <person name="Kautmanova I."/>
            <person name="Kiss B."/>
            <person name="Kocsube S."/>
            <person name="Kotiranta H."/>
            <person name="LaButti K.M."/>
            <person name="Lechner B.E."/>
            <person name="Liimatainen K."/>
            <person name="Lipzen A."/>
            <person name="Lukacs Z."/>
            <person name="Mihaltcheva S."/>
            <person name="Morgado L.N."/>
            <person name="Niskanen T."/>
            <person name="Noordeloos M.E."/>
            <person name="Ohm R.A."/>
            <person name="Ortiz-Santana B."/>
            <person name="Ovrebo C."/>
            <person name="Racz N."/>
            <person name="Riley R."/>
            <person name="Savchenko A."/>
            <person name="Shiryaev A."/>
            <person name="Soop K."/>
            <person name="Spirin V."/>
            <person name="Szebenyi C."/>
            <person name="Tomsovsky M."/>
            <person name="Tulloss R.E."/>
            <person name="Uehling J."/>
            <person name="Grigoriev I.V."/>
            <person name="Vagvolgyi C."/>
            <person name="Papp T."/>
            <person name="Martin F.M."/>
            <person name="Miettinen O."/>
            <person name="Hibbett D.S."/>
            <person name="Nagy L.G."/>
        </authorList>
    </citation>
    <scope>NUCLEOTIDE SEQUENCE [LARGE SCALE GENOMIC DNA]</scope>
    <source>
        <strain evidence="1 2">CBS 121175</strain>
    </source>
</reference>
<sequence length="259" mass="29274">CAVTFYQNELAQPPPHKPLGLRKVCKLVEAQFSKETKNKHGKLHLSHATLGWLVNSGKTIRQSNSERQWLLPEENEQLVAVLLELVEWGHPCNYDRLCKLVNEMLQARLGAAFPKSGIGKEWLYHFMERNSDRLHQYKARGLDDVCLQAVNETAHEAWCDLVEEVQLCGDDGNPITPECMFAMDEAGFQPNGGEGYEYIIGGVGKKLQYQEQKGSRKNIMVCVTICADGTALRPLVLYSGQGFQMKWQQYNPSKASYVN</sequence>
<protein>
    <recommendedName>
        <fullName evidence="3">HTH CENPB-type domain-containing protein</fullName>
    </recommendedName>
</protein>
<dbReference type="STRING" id="230819.A0A5C3KQY9"/>
<feature type="non-terminal residue" evidence="1">
    <location>
        <position position="1"/>
    </location>
</feature>
<evidence type="ECO:0008006" key="3">
    <source>
        <dbReference type="Google" id="ProtNLM"/>
    </source>
</evidence>
<accession>A0A5C3KQY9</accession>
<organism evidence="1 2">
    <name type="scientific">Coprinopsis marcescibilis</name>
    <name type="common">Agaric fungus</name>
    <name type="synonym">Psathyrella marcescibilis</name>
    <dbReference type="NCBI Taxonomy" id="230819"/>
    <lineage>
        <taxon>Eukaryota</taxon>
        <taxon>Fungi</taxon>
        <taxon>Dikarya</taxon>
        <taxon>Basidiomycota</taxon>
        <taxon>Agaricomycotina</taxon>
        <taxon>Agaricomycetes</taxon>
        <taxon>Agaricomycetidae</taxon>
        <taxon>Agaricales</taxon>
        <taxon>Agaricineae</taxon>
        <taxon>Psathyrellaceae</taxon>
        <taxon>Coprinopsis</taxon>
    </lineage>
</organism>
<dbReference type="Proteomes" id="UP000307440">
    <property type="component" value="Unassembled WGS sequence"/>
</dbReference>
<evidence type="ECO:0000313" key="2">
    <source>
        <dbReference type="Proteomes" id="UP000307440"/>
    </source>
</evidence>
<keyword evidence="2" id="KW-1185">Reference proteome</keyword>
<gene>
    <name evidence="1" type="ORF">FA15DRAFT_595383</name>
</gene>
<dbReference type="OrthoDB" id="2668963at2759"/>
<proteinExistence type="predicted"/>
<name>A0A5C3KQY9_COPMA</name>
<evidence type="ECO:0000313" key="1">
    <source>
        <dbReference type="EMBL" id="TFK22796.1"/>
    </source>
</evidence>
<dbReference type="EMBL" id="ML210232">
    <property type="protein sequence ID" value="TFK22796.1"/>
    <property type="molecule type" value="Genomic_DNA"/>
</dbReference>